<gene>
    <name evidence="2" type="ORF">HA332_12870</name>
</gene>
<comment type="caution">
    <text evidence="2">The sequence shown here is derived from an EMBL/GenBank/DDBJ whole genome shotgun (WGS) entry which is preliminary data.</text>
</comment>
<accession>A0A832TJD9</accession>
<evidence type="ECO:0000313" key="2">
    <source>
        <dbReference type="EMBL" id="HII75226.1"/>
    </source>
</evidence>
<dbReference type="Proteomes" id="UP000646844">
    <property type="component" value="Unassembled WGS sequence"/>
</dbReference>
<dbReference type="GeneID" id="1458025"/>
<feature type="transmembrane region" description="Helical" evidence="1">
    <location>
        <begin position="211"/>
        <end position="229"/>
    </location>
</feature>
<keyword evidence="1" id="KW-1133">Transmembrane helix</keyword>
<protein>
    <submittedName>
        <fullName evidence="2">Uncharacterized protein</fullName>
    </submittedName>
</protein>
<proteinExistence type="predicted"/>
<sequence length="231" mass="25529">MKSLLLFLLLAFPLFAGLLHASVSFTSNAFFAYNQTVIMTLPNGSITTIHEVLLQRIIGVYPNNTIAVNLTVYNVGQKYYLPPVVSLSNSSFPTNLYYIPPPLLGKNVTRGSSEMCFVNYSNGLYVYESKSNIQGVIIEFFMWVNSSGIAVKVQTLQIGATLQLVSNATAVLWKSNYFNPSTPLPTFPGFTEAHVVSVNLNRTLLVISHKLLEYVLIAGVLGIIIILLFRK</sequence>
<dbReference type="EMBL" id="DUJO01000056">
    <property type="protein sequence ID" value="HII75226.1"/>
    <property type="molecule type" value="Genomic_DNA"/>
</dbReference>
<reference evidence="2" key="1">
    <citation type="journal article" date="2020" name="bioRxiv">
        <title>A rank-normalized archaeal taxonomy based on genome phylogeny resolves widespread incomplete and uneven classifications.</title>
        <authorList>
            <person name="Rinke C."/>
            <person name="Chuvochina M."/>
            <person name="Mussig A.J."/>
            <person name="Chaumeil P.-A."/>
            <person name="Waite D.W."/>
            <person name="Whitman W.B."/>
            <person name="Parks D.H."/>
            <person name="Hugenholtz P."/>
        </authorList>
    </citation>
    <scope>NUCLEOTIDE SEQUENCE</scope>
    <source>
        <strain evidence="2">UBA8838</strain>
    </source>
</reference>
<organism evidence="2 3">
    <name type="scientific">Sulfurisphaera tokodaii</name>
    <dbReference type="NCBI Taxonomy" id="111955"/>
    <lineage>
        <taxon>Archaea</taxon>
        <taxon>Thermoproteota</taxon>
        <taxon>Thermoprotei</taxon>
        <taxon>Sulfolobales</taxon>
        <taxon>Sulfolobaceae</taxon>
        <taxon>Sulfurisphaera</taxon>
    </lineage>
</organism>
<keyword evidence="1" id="KW-0812">Transmembrane</keyword>
<dbReference type="AlphaFoldDB" id="A0A832TJD9"/>
<dbReference type="RefSeq" id="WP_010978083.1">
    <property type="nucleotide sequence ID" value="NZ_BAABQO010000002.1"/>
</dbReference>
<evidence type="ECO:0000313" key="3">
    <source>
        <dbReference type="Proteomes" id="UP000646844"/>
    </source>
</evidence>
<keyword evidence="1" id="KW-0472">Membrane</keyword>
<name>A0A832TJD9_9CREN</name>
<evidence type="ECO:0000256" key="1">
    <source>
        <dbReference type="SAM" id="Phobius"/>
    </source>
</evidence>